<dbReference type="InterPro" id="IPR006076">
    <property type="entry name" value="FAD-dep_OxRdtase"/>
</dbReference>
<comment type="cofactor">
    <cofactor evidence="1">
        <name>FAD</name>
        <dbReference type="ChEBI" id="CHEBI:57692"/>
    </cofactor>
</comment>
<dbReference type="Proteomes" id="UP000575068">
    <property type="component" value="Unassembled WGS sequence"/>
</dbReference>
<proteinExistence type="inferred from homology"/>
<dbReference type="NCBIfam" id="NF008899">
    <property type="entry name" value="PRK12266.1"/>
    <property type="match status" value="1"/>
</dbReference>
<dbReference type="SUPFAM" id="SSF51905">
    <property type="entry name" value="FAD/NAD(P)-binding domain"/>
    <property type="match status" value="1"/>
</dbReference>
<dbReference type="AlphaFoldDB" id="A0A840HWZ6"/>
<protein>
    <submittedName>
        <fullName evidence="7">Glycerol-3-phosphate dehydrogenase</fullName>
        <ecNumber evidence="7">1.1.5.3</ecNumber>
    </submittedName>
</protein>
<dbReference type="GO" id="GO:0046168">
    <property type="term" value="P:glycerol-3-phosphate catabolic process"/>
    <property type="evidence" value="ECO:0007669"/>
    <property type="project" value="TreeGrafter"/>
</dbReference>
<evidence type="ECO:0000313" key="7">
    <source>
        <dbReference type="EMBL" id="MBB4641986.1"/>
    </source>
</evidence>
<dbReference type="PRINTS" id="PR01001">
    <property type="entry name" value="FADG3PDH"/>
</dbReference>
<dbReference type="Gene3D" id="6.10.250.1890">
    <property type="match status" value="1"/>
</dbReference>
<dbReference type="NCBIfam" id="NF009906">
    <property type="entry name" value="PRK13369.1"/>
    <property type="match status" value="1"/>
</dbReference>
<evidence type="ECO:0000256" key="1">
    <source>
        <dbReference type="ARBA" id="ARBA00001974"/>
    </source>
</evidence>
<evidence type="ECO:0000313" key="8">
    <source>
        <dbReference type="Proteomes" id="UP000575068"/>
    </source>
</evidence>
<accession>A0A840HWZ6</accession>
<name>A0A840HWZ6_9SPHN</name>
<dbReference type="InterPro" id="IPR036188">
    <property type="entry name" value="FAD/NAD-bd_sf"/>
</dbReference>
<keyword evidence="3" id="KW-0285">Flavoprotein</keyword>
<dbReference type="EC" id="1.1.5.3" evidence="7"/>
<organism evidence="7 8">
    <name type="scientific">Rhizorhapis suberifaciens</name>
    <name type="common">corky root of lettuce</name>
    <dbReference type="NCBI Taxonomy" id="13656"/>
    <lineage>
        <taxon>Bacteria</taxon>
        <taxon>Pseudomonadati</taxon>
        <taxon>Pseudomonadota</taxon>
        <taxon>Alphaproteobacteria</taxon>
        <taxon>Sphingomonadales</taxon>
        <taxon>Sphingomonadaceae</taxon>
        <taxon>Rhizorhapis</taxon>
    </lineage>
</organism>
<keyword evidence="4" id="KW-0274">FAD</keyword>
<dbReference type="Gene3D" id="3.50.50.60">
    <property type="entry name" value="FAD/NAD(P)-binding domain"/>
    <property type="match status" value="1"/>
</dbReference>
<sequence length="506" mass="56822">MTWPDASDAGAFSFQTWHKALMVHDLLIIGGGINGAALAREAAINGLSVLLVERGDLACGTSSASTKLIHGGLRYLEHGDFGLVREALHERRRLLEAAPHVIRPMRFVLPYALSVRPKWMLRLGLRIYDFLGGKSRLPRSCSLRQSDRRLQAPLKRPFGGFVYTDCVTDDSRLTLLNALDAAQHGAEIRTRTELISARRDKDVWRAVLTQAGEVRAKVLVNATGPWVNETLTLLGKQSTAHVRLVKGSHIVVPRIDEGDHAYVLQQPDRRIVFAIPFEQRFTLIGTTEISVQSAEAEAPSPQEIQYLCDSVNRYFSQSISPGNVVHAYAGVRPLYDDGTTDAHMVTRDYVLELDESGPLLLSIFGGKITTGRRLAEEALALLAEPAGWQFYRSSRALVFPGGAIANFDEFLSHVRTFWPFLGTDRSLRMSRAYGTLLHEMLGQVREEIDMGRNFGAGFTEIEARWMRDCEWAKTAEDCLWRRSKLGLHMTDNEQREFELWWGENFS</sequence>
<dbReference type="Gene3D" id="3.30.9.10">
    <property type="entry name" value="D-Amino Acid Oxidase, subunit A, domain 2"/>
    <property type="match status" value="1"/>
</dbReference>
<feature type="domain" description="FAD dependent oxidoreductase" evidence="6">
    <location>
        <begin position="25"/>
        <end position="370"/>
    </location>
</feature>
<dbReference type="PANTHER" id="PTHR11985:SF15">
    <property type="entry name" value="GLYCEROL-3-PHOSPHATE DEHYDROGENASE, MITOCHONDRIAL"/>
    <property type="match status" value="1"/>
</dbReference>
<evidence type="ECO:0000256" key="2">
    <source>
        <dbReference type="ARBA" id="ARBA00007330"/>
    </source>
</evidence>
<dbReference type="PANTHER" id="PTHR11985">
    <property type="entry name" value="GLYCEROL-3-PHOSPHATE DEHYDROGENASE"/>
    <property type="match status" value="1"/>
</dbReference>
<dbReference type="Gene3D" id="1.10.8.870">
    <property type="entry name" value="Alpha-glycerophosphate oxidase, cap domain"/>
    <property type="match status" value="1"/>
</dbReference>
<evidence type="ECO:0000259" key="6">
    <source>
        <dbReference type="Pfam" id="PF01266"/>
    </source>
</evidence>
<dbReference type="RefSeq" id="WP_322790362.1">
    <property type="nucleotide sequence ID" value="NZ_JACHOV010000008.1"/>
</dbReference>
<dbReference type="EMBL" id="JACHOV010000008">
    <property type="protein sequence ID" value="MBB4641986.1"/>
    <property type="molecule type" value="Genomic_DNA"/>
</dbReference>
<dbReference type="GO" id="GO:0004368">
    <property type="term" value="F:glycerol-3-phosphate dehydrogenase (quinone) activity"/>
    <property type="evidence" value="ECO:0007669"/>
    <property type="project" value="UniProtKB-EC"/>
</dbReference>
<gene>
    <name evidence="7" type="ORF">HNQ99_002304</name>
</gene>
<keyword evidence="5 7" id="KW-0560">Oxidoreductase</keyword>
<comment type="caution">
    <text evidence="7">The sequence shown here is derived from an EMBL/GenBank/DDBJ whole genome shotgun (WGS) entry which is preliminary data.</text>
</comment>
<evidence type="ECO:0000256" key="3">
    <source>
        <dbReference type="ARBA" id="ARBA00022630"/>
    </source>
</evidence>
<dbReference type="InterPro" id="IPR038299">
    <property type="entry name" value="DAO_C_sf"/>
</dbReference>
<reference evidence="7 8" key="1">
    <citation type="submission" date="2020-08" db="EMBL/GenBank/DDBJ databases">
        <title>Genomic Encyclopedia of Type Strains, Phase IV (KMG-IV): sequencing the most valuable type-strain genomes for metagenomic binning, comparative biology and taxonomic classification.</title>
        <authorList>
            <person name="Goeker M."/>
        </authorList>
    </citation>
    <scope>NUCLEOTIDE SEQUENCE [LARGE SCALE GENOMIC DNA]</scope>
    <source>
        <strain evidence="7 8">DSM 7465</strain>
    </source>
</reference>
<dbReference type="Pfam" id="PF01266">
    <property type="entry name" value="DAO"/>
    <property type="match status" value="1"/>
</dbReference>
<evidence type="ECO:0000256" key="5">
    <source>
        <dbReference type="ARBA" id="ARBA00023002"/>
    </source>
</evidence>
<comment type="similarity">
    <text evidence="2">Belongs to the FAD-dependent glycerol-3-phosphate dehydrogenase family.</text>
</comment>
<evidence type="ECO:0000256" key="4">
    <source>
        <dbReference type="ARBA" id="ARBA00022827"/>
    </source>
</evidence>
<dbReference type="InterPro" id="IPR000447">
    <property type="entry name" value="G3P_DH_FAD-dep"/>
</dbReference>
<keyword evidence="8" id="KW-1185">Reference proteome</keyword>